<evidence type="ECO:0000259" key="11">
    <source>
        <dbReference type="Pfam" id="PF02870"/>
    </source>
</evidence>
<dbReference type="InterPro" id="IPR008332">
    <property type="entry name" value="MethylG_MeTrfase_N"/>
</dbReference>
<name>A0A845LAI8_HELGE</name>
<proteinExistence type="inferred from homology"/>
<dbReference type="InterPro" id="IPR001497">
    <property type="entry name" value="MethylDNA_cys_MeTrfase_AS"/>
</dbReference>
<dbReference type="PANTHER" id="PTHR10815">
    <property type="entry name" value="METHYLATED-DNA--PROTEIN-CYSTEINE METHYLTRANSFERASE"/>
    <property type="match status" value="1"/>
</dbReference>
<dbReference type="Pfam" id="PF01035">
    <property type="entry name" value="DNA_binding_1"/>
    <property type="match status" value="1"/>
</dbReference>
<evidence type="ECO:0000256" key="5">
    <source>
        <dbReference type="ARBA" id="ARBA00022679"/>
    </source>
</evidence>
<dbReference type="GO" id="GO:0003908">
    <property type="term" value="F:methylated-DNA-[protein]-cysteine S-methyltransferase activity"/>
    <property type="evidence" value="ECO:0007669"/>
    <property type="project" value="UniProtKB-UniRule"/>
</dbReference>
<evidence type="ECO:0000313" key="13">
    <source>
        <dbReference type="Proteomes" id="UP000471031"/>
    </source>
</evidence>
<feature type="domain" description="Methylated-DNA-[protein]-cysteine S-methyltransferase DNA binding" evidence="10">
    <location>
        <begin position="77"/>
        <end position="156"/>
    </location>
</feature>
<sequence length="160" mass="17624">MPEVCQIEYQSAIGLIEIGGTDQGIESICFVEDRGNDARQARPDPPACLVDCLRQLDEYFQGARQTFSLTMAPRGTAFQQRVWQALAAIPFGETRSYRQIAETIGNPRAVRAVGGANHNNPLSIIVPCHRVIGSDGSLTGYGGGLWRKEWLLNHEKGILR</sequence>
<gene>
    <name evidence="12" type="ORF">GTO89_09275</name>
</gene>
<dbReference type="EMBL" id="WXEX01000006">
    <property type="protein sequence ID" value="MZP43228.1"/>
    <property type="molecule type" value="Genomic_DNA"/>
</dbReference>
<dbReference type="AlphaFoldDB" id="A0A845LAI8"/>
<evidence type="ECO:0000259" key="10">
    <source>
        <dbReference type="Pfam" id="PF01035"/>
    </source>
</evidence>
<dbReference type="GO" id="GO:0005737">
    <property type="term" value="C:cytoplasm"/>
    <property type="evidence" value="ECO:0007669"/>
    <property type="project" value="UniProtKB-SubCell"/>
</dbReference>
<evidence type="ECO:0000256" key="9">
    <source>
        <dbReference type="HAMAP-Rule" id="MF_00772"/>
    </source>
</evidence>
<evidence type="ECO:0000313" key="12">
    <source>
        <dbReference type="EMBL" id="MZP43228.1"/>
    </source>
</evidence>
<dbReference type="PANTHER" id="PTHR10815:SF13">
    <property type="entry name" value="METHYLATED-DNA--PROTEIN-CYSTEINE METHYLTRANSFERASE"/>
    <property type="match status" value="1"/>
</dbReference>
<protein>
    <recommendedName>
        <fullName evidence="9">Methylated-DNA--protein-cysteine methyltransferase</fullName>
        <ecNumber evidence="9">2.1.1.63</ecNumber>
    </recommendedName>
    <alternativeName>
        <fullName evidence="9">6-O-methylguanine-DNA methyltransferase</fullName>
        <shortName evidence="9">MGMT</shortName>
    </alternativeName>
    <alternativeName>
        <fullName evidence="9">O-6-methylguanine-DNA-alkyltransferase</fullName>
    </alternativeName>
</protein>
<evidence type="ECO:0000256" key="6">
    <source>
        <dbReference type="ARBA" id="ARBA00022763"/>
    </source>
</evidence>
<dbReference type="InterPro" id="IPR014048">
    <property type="entry name" value="MethylDNA_cys_MeTrfase_DNA-bd"/>
</dbReference>
<keyword evidence="6 9" id="KW-0227">DNA damage</keyword>
<dbReference type="Pfam" id="PF02870">
    <property type="entry name" value="Methyltransf_1N"/>
    <property type="match status" value="1"/>
</dbReference>
<dbReference type="SUPFAM" id="SSF53155">
    <property type="entry name" value="Methylated DNA-protein cysteine methyltransferase domain"/>
    <property type="match status" value="1"/>
</dbReference>
<dbReference type="RefSeq" id="WP_161261787.1">
    <property type="nucleotide sequence ID" value="NZ_JAFBDC010000005.1"/>
</dbReference>
<dbReference type="SUPFAM" id="SSF46767">
    <property type="entry name" value="Methylated DNA-protein cysteine methyltransferase, C-terminal domain"/>
    <property type="match status" value="1"/>
</dbReference>
<comment type="subcellular location">
    <subcellularLocation>
        <location evidence="9">Cytoplasm</location>
    </subcellularLocation>
</comment>
<evidence type="ECO:0000256" key="7">
    <source>
        <dbReference type="ARBA" id="ARBA00023204"/>
    </source>
</evidence>
<keyword evidence="13" id="KW-1185">Reference proteome</keyword>
<feature type="active site" description="Nucleophile; methyl group acceptor" evidence="9">
    <location>
        <position position="128"/>
    </location>
</feature>
<keyword evidence="4 9" id="KW-0489">Methyltransferase</keyword>
<dbReference type="GO" id="GO:0032259">
    <property type="term" value="P:methylation"/>
    <property type="evidence" value="ECO:0007669"/>
    <property type="project" value="UniProtKB-KW"/>
</dbReference>
<dbReference type="InterPro" id="IPR023546">
    <property type="entry name" value="MGMT"/>
</dbReference>
<evidence type="ECO:0000256" key="1">
    <source>
        <dbReference type="ARBA" id="ARBA00001286"/>
    </source>
</evidence>
<dbReference type="OrthoDB" id="9802228at2"/>
<comment type="catalytic activity">
    <reaction evidence="1 9">
        <text>a 4-O-methyl-thymidine in DNA + L-cysteinyl-[protein] = a thymidine in DNA + S-methyl-L-cysteinyl-[protein]</text>
        <dbReference type="Rhea" id="RHEA:53428"/>
        <dbReference type="Rhea" id="RHEA-COMP:10131"/>
        <dbReference type="Rhea" id="RHEA-COMP:10132"/>
        <dbReference type="Rhea" id="RHEA-COMP:13555"/>
        <dbReference type="Rhea" id="RHEA-COMP:13556"/>
        <dbReference type="ChEBI" id="CHEBI:29950"/>
        <dbReference type="ChEBI" id="CHEBI:82612"/>
        <dbReference type="ChEBI" id="CHEBI:137386"/>
        <dbReference type="ChEBI" id="CHEBI:137387"/>
        <dbReference type="EC" id="2.1.1.63"/>
    </reaction>
</comment>
<evidence type="ECO:0000256" key="3">
    <source>
        <dbReference type="ARBA" id="ARBA00022490"/>
    </source>
</evidence>
<comment type="similarity">
    <text evidence="2 9">Belongs to the MGMT family.</text>
</comment>
<dbReference type="HAMAP" id="MF_00772">
    <property type="entry name" value="OGT"/>
    <property type="match status" value="1"/>
</dbReference>
<evidence type="ECO:0000256" key="2">
    <source>
        <dbReference type="ARBA" id="ARBA00008711"/>
    </source>
</evidence>
<dbReference type="Gene3D" id="1.10.10.10">
    <property type="entry name" value="Winged helix-like DNA-binding domain superfamily/Winged helix DNA-binding domain"/>
    <property type="match status" value="1"/>
</dbReference>
<evidence type="ECO:0000256" key="4">
    <source>
        <dbReference type="ARBA" id="ARBA00022603"/>
    </source>
</evidence>
<dbReference type="GO" id="GO:0006307">
    <property type="term" value="P:DNA alkylation repair"/>
    <property type="evidence" value="ECO:0007669"/>
    <property type="project" value="UniProtKB-UniRule"/>
</dbReference>
<keyword evidence="3 9" id="KW-0963">Cytoplasm</keyword>
<dbReference type="InterPro" id="IPR036631">
    <property type="entry name" value="MGMT_N_sf"/>
</dbReference>
<dbReference type="InterPro" id="IPR036388">
    <property type="entry name" value="WH-like_DNA-bd_sf"/>
</dbReference>
<evidence type="ECO:0000256" key="8">
    <source>
        <dbReference type="ARBA" id="ARBA00049348"/>
    </source>
</evidence>
<keyword evidence="7 9" id="KW-0234">DNA repair</keyword>
<dbReference type="NCBIfam" id="TIGR00589">
    <property type="entry name" value="ogt"/>
    <property type="match status" value="1"/>
</dbReference>
<dbReference type="PROSITE" id="PS00374">
    <property type="entry name" value="MGMT"/>
    <property type="match status" value="1"/>
</dbReference>
<dbReference type="EC" id="2.1.1.63" evidence="9"/>
<dbReference type="InterPro" id="IPR036217">
    <property type="entry name" value="MethylDNA_cys_MeTrfase_DNAb"/>
</dbReference>
<dbReference type="CDD" id="cd06445">
    <property type="entry name" value="ATase"/>
    <property type="match status" value="1"/>
</dbReference>
<dbReference type="FunFam" id="1.10.10.10:FF:000214">
    <property type="entry name" value="Methylated-DNA--protein-cysteine methyltransferase"/>
    <property type="match status" value="1"/>
</dbReference>
<comment type="miscellaneous">
    <text evidence="9">This enzyme catalyzes only one turnover and therefore is not strictly catalytic. According to one definition, an enzyme is a biocatalyst that acts repeatedly and over many reaction cycles.</text>
</comment>
<accession>A0A845LAI8</accession>
<keyword evidence="5 9" id="KW-0808">Transferase</keyword>
<dbReference type="Proteomes" id="UP000471031">
    <property type="component" value="Unassembled WGS sequence"/>
</dbReference>
<comment type="caution">
    <text evidence="12">The sequence shown here is derived from an EMBL/GenBank/DDBJ whole genome shotgun (WGS) entry which is preliminary data.</text>
</comment>
<comment type="function">
    <text evidence="9">Involved in the cellular defense against the biological effects of O6-methylguanine (O6-MeG) and O4-methylthymine (O4-MeT) in DNA. Repairs the methylated nucleobase in DNA by stoichiometrically transferring the methyl group to a cysteine residue in the enzyme. This is a suicide reaction: the enzyme is irreversibly inactivated.</text>
</comment>
<reference evidence="12 13" key="1">
    <citation type="submission" date="2020-01" db="EMBL/GenBank/DDBJ databases">
        <title>Whole genome sequence of Heliobacterium gestii DSM 11169.</title>
        <authorList>
            <person name="Kyndt J.A."/>
            <person name="Meyer T.E."/>
        </authorList>
    </citation>
    <scope>NUCLEOTIDE SEQUENCE [LARGE SCALE GENOMIC DNA]</scope>
    <source>
        <strain evidence="12 13">DSM 11169</strain>
    </source>
</reference>
<dbReference type="Gene3D" id="3.30.160.70">
    <property type="entry name" value="Methylated DNA-protein cysteine methyltransferase domain"/>
    <property type="match status" value="1"/>
</dbReference>
<organism evidence="12 13">
    <name type="scientific">Heliomicrobium gestii</name>
    <name type="common">Heliobacterium gestii</name>
    <dbReference type="NCBI Taxonomy" id="2699"/>
    <lineage>
        <taxon>Bacteria</taxon>
        <taxon>Bacillati</taxon>
        <taxon>Bacillota</taxon>
        <taxon>Clostridia</taxon>
        <taxon>Eubacteriales</taxon>
        <taxon>Heliobacteriaceae</taxon>
        <taxon>Heliomicrobium</taxon>
    </lineage>
</organism>
<feature type="domain" description="Methylguanine DNA methyltransferase ribonuclease-like" evidence="11">
    <location>
        <begin position="9"/>
        <end position="71"/>
    </location>
</feature>
<comment type="catalytic activity">
    <reaction evidence="8 9">
        <text>a 6-O-methyl-2'-deoxyguanosine in DNA + L-cysteinyl-[protein] = S-methyl-L-cysteinyl-[protein] + a 2'-deoxyguanosine in DNA</text>
        <dbReference type="Rhea" id="RHEA:24000"/>
        <dbReference type="Rhea" id="RHEA-COMP:10131"/>
        <dbReference type="Rhea" id="RHEA-COMP:10132"/>
        <dbReference type="Rhea" id="RHEA-COMP:11367"/>
        <dbReference type="Rhea" id="RHEA-COMP:11368"/>
        <dbReference type="ChEBI" id="CHEBI:29950"/>
        <dbReference type="ChEBI" id="CHEBI:82612"/>
        <dbReference type="ChEBI" id="CHEBI:85445"/>
        <dbReference type="ChEBI" id="CHEBI:85448"/>
        <dbReference type="EC" id="2.1.1.63"/>
    </reaction>
</comment>